<name>A0A1E3VLA2_9HYPH</name>
<dbReference type="RefSeq" id="WP_069445414.1">
    <property type="nucleotide sequence ID" value="NZ_LPWE01000013.1"/>
</dbReference>
<reference evidence="1 2" key="1">
    <citation type="journal article" date="2016" name="Environ. Microbiol.">
        <title>New Methyloceanibacter diversity from North Sea sediments includes methanotroph containing solely the soluble methane monooxygenase.</title>
        <authorList>
            <person name="Vekeman B."/>
            <person name="Kerckhof F.M."/>
            <person name="Cremers G."/>
            <person name="de Vos P."/>
            <person name="Vandamme P."/>
            <person name="Boon N."/>
            <person name="Op den Camp H.J."/>
            <person name="Heylen K."/>
        </authorList>
    </citation>
    <scope>NUCLEOTIDE SEQUENCE [LARGE SCALE GENOMIC DNA]</scope>
    <source>
        <strain evidence="1 2">R-67176</strain>
    </source>
</reference>
<organism evidence="1 2">
    <name type="scientific">Methyloceanibacter stevinii</name>
    <dbReference type="NCBI Taxonomy" id="1774970"/>
    <lineage>
        <taxon>Bacteria</taxon>
        <taxon>Pseudomonadati</taxon>
        <taxon>Pseudomonadota</taxon>
        <taxon>Alphaproteobacteria</taxon>
        <taxon>Hyphomicrobiales</taxon>
        <taxon>Hyphomicrobiaceae</taxon>
        <taxon>Methyloceanibacter</taxon>
    </lineage>
</organism>
<comment type="caution">
    <text evidence="1">The sequence shown here is derived from an EMBL/GenBank/DDBJ whole genome shotgun (WGS) entry which is preliminary data.</text>
</comment>
<keyword evidence="1" id="KW-0418">Kinase</keyword>
<evidence type="ECO:0000313" key="1">
    <source>
        <dbReference type="EMBL" id="ODR94071.1"/>
    </source>
</evidence>
<accession>A0A1E3VLA2</accession>
<keyword evidence="1" id="KW-0808">Transferase</keyword>
<dbReference type="InterPro" id="IPR024072">
    <property type="entry name" value="DHFR-like_dom_sf"/>
</dbReference>
<protein>
    <submittedName>
        <fullName evidence="1">Diacylglycerol kinase</fullName>
    </submittedName>
</protein>
<dbReference type="AlphaFoldDB" id="A0A1E3VLA2"/>
<dbReference type="EMBL" id="LPWE01000013">
    <property type="protein sequence ID" value="ODR94071.1"/>
    <property type="molecule type" value="Genomic_DNA"/>
</dbReference>
<keyword evidence="2" id="KW-1185">Reference proteome</keyword>
<sequence>MADIRAIIAIGQRGQLGLNGALPWEGNKDREYVADVARFFDVTRGHVVIAGPTTISAFPEYAYEDRTIVEIRSIHHPEEVFGWFPDRVVYVGGGPPVWDVYAPYIRHWDINRLSYDGEADRWFDPAWLVATPDDA</sequence>
<proteinExistence type="predicted"/>
<dbReference type="Proteomes" id="UP000094172">
    <property type="component" value="Unassembled WGS sequence"/>
</dbReference>
<evidence type="ECO:0000313" key="2">
    <source>
        <dbReference type="Proteomes" id="UP000094172"/>
    </source>
</evidence>
<dbReference type="GO" id="GO:0016301">
    <property type="term" value="F:kinase activity"/>
    <property type="evidence" value="ECO:0007669"/>
    <property type="project" value="UniProtKB-KW"/>
</dbReference>
<dbReference type="SUPFAM" id="SSF53597">
    <property type="entry name" value="Dihydrofolate reductase-like"/>
    <property type="match status" value="1"/>
</dbReference>
<gene>
    <name evidence="1" type="ORF">AUC70_10890</name>
</gene>
<dbReference type="Gene3D" id="3.40.430.10">
    <property type="entry name" value="Dihydrofolate Reductase, subunit A"/>
    <property type="match status" value="1"/>
</dbReference>
<dbReference type="STRING" id="1774970.AUC70_10890"/>